<evidence type="ECO:0000256" key="2">
    <source>
        <dbReference type="ARBA" id="ARBA00012543"/>
    </source>
</evidence>
<sequence length="998" mass="109441">MPSARSPDGALTWRPPVLETDPKLSYPFPVYNTRGSSAASSTSLSAHDDSVSSPDEYLSSGWQTTRTSTRPSSVTDSEPEPEVDSRKRHLSPVRAPNPRSQLHQEIQRDEIQRAEESAPQIPPLPIVGQEKIIPIPLRHPSHQLRNPLAFHPRTPSAKSAASSRQDVATITGVAPAKEERLQAYADCCDQMVPKTRPATSPEFSKLGRRMITQQKLLMTAGMVAANFMLIFASWWWPAYYYVYLPFITLTVALNCIMVFSVIFFSIKHRIFPEKIIAPTSPESLVLLLPCYNENFEECTKSLDSLVAQKHLEGNKKAIMIICDGRVRGAGMEKTTAQYLLDDILADKTERKMIKQAYTAWDQQPMDVTVQKGDYKGTPYFCIIKHQNQGKRDGLIALRSFLHKFNTRADKPQMLFRPEFFGEMAMWLDEDAGIDHVSHLVGMDADTVFADDCISELLKQSRYPDTVGVCGYVAVDFKKHNWNPWSLYQSSEYTISQGLRRLHQSIVTNKVSCLPGCCQLLKICEETCGDRVLVELFGYCPTPADNIIKQIRATASEDRNHVCLMLSAMPHSRTRQALRARAMTDVPQSWSVFLSQRRRWTLGATGNDLMLFKAPGVHWWERILAFANCMTWALNVFIFASLASLIHAILFVPWFIILAFAAVMLTPLTYYLCIAIWLPRTALERAQYLAGCALYTFCGPFINISVLFYAVWNMDSFGWGKTRKVISTDDSSDEADVAVPIPIDIEAPATTTRRDPRPASSLHPEIVAVVGGGDHPDDDADLAASFGTSSHRTLVYSPGESLARARALHASSHPTATVEITSDPARLRIAHITIVTASAGSSSSAALDAVLAHAAAGSVVVVLESESAGGDDGAKQQSIDALLARCDDAGVVLGLAARERPWEVVVAGSEAGAARVREVWGRVGWSEEEEEEEGAGGRARVVVAGVAETEEATATAAAAVAQKGVGKGKGKGRRGGVGAGEVKGPVQTRVEEVRTVGAV</sequence>
<dbReference type="InterPro" id="IPR029044">
    <property type="entry name" value="Nucleotide-diphossugar_trans"/>
</dbReference>
<dbReference type="InterPro" id="IPR004835">
    <property type="entry name" value="Chitin_synth"/>
</dbReference>
<evidence type="ECO:0000256" key="9">
    <source>
        <dbReference type="ARBA" id="ARBA00023180"/>
    </source>
</evidence>
<feature type="region of interest" description="Disordered" evidence="10">
    <location>
        <begin position="1"/>
        <end position="105"/>
    </location>
</feature>
<evidence type="ECO:0000256" key="10">
    <source>
        <dbReference type="SAM" id="MobiDB-lite"/>
    </source>
</evidence>
<dbReference type="PANTHER" id="PTHR22914">
    <property type="entry name" value="CHITIN SYNTHASE"/>
    <property type="match status" value="1"/>
</dbReference>
<proteinExistence type="predicted"/>
<evidence type="ECO:0000256" key="4">
    <source>
        <dbReference type="ARBA" id="ARBA00022676"/>
    </source>
</evidence>
<accession>A0ABR3TT65</accession>
<feature type="transmembrane region" description="Helical" evidence="11">
    <location>
        <begin position="622"/>
        <end position="645"/>
    </location>
</feature>
<feature type="compositionally biased region" description="Low complexity" evidence="10">
    <location>
        <begin position="36"/>
        <end position="45"/>
    </location>
</feature>
<keyword evidence="7 11" id="KW-1133">Transmembrane helix</keyword>
<keyword evidence="4" id="KW-0328">Glycosyltransferase</keyword>
<feature type="transmembrane region" description="Helical" evidence="11">
    <location>
        <begin position="651"/>
        <end position="675"/>
    </location>
</feature>
<evidence type="ECO:0000256" key="11">
    <source>
        <dbReference type="SAM" id="Phobius"/>
    </source>
</evidence>
<evidence type="ECO:0000256" key="3">
    <source>
        <dbReference type="ARBA" id="ARBA00022475"/>
    </source>
</evidence>
<evidence type="ECO:0000256" key="7">
    <source>
        <dbReference type="ARBA" id="ARBA00022989"/>
    </source>
</evidence>
<dbReference type="Proteomes" id="UP001521184">
    <property type="component" value="Unassembled WGS sequence"/>
</dbReference>
<keyword evidence="13" id="KW-1185">Reference proteome</keyword>
<evidence type="ECO:0000313" key="13">
    <source>
        <dbReference type="Proteomes" id="UP001521184"/>
    </source>
</evidence>
<feature type="transmembrane region" description="Helical" evidence="11">
    <location>
        <begin position="216"/>
        <end position="236"/>
    </location>
</feature>
<evidence type="ECO:0000256" key="6">
    <source>
        <dbReference type="ARBA" id="ARBA00022692"/>
    </source>
</evidence>
<evidence type="ECO:0000256" key="5">
    <source>
        <dbReference type="ARBA" id="ARBA00022679"/>
    </source>
</evidence>
<keyword evidence="6 11" id="KW-0812">Transmembrane</keyword>
<name>A0ABR3TT65_9PEZI</name>
<keyword evidence="9" id="KW-0325">Glycoprotein</keyword>
<feature type="region of interest" description="Disordered" evidence="10">
    <location>
        <begin position="962"/>
        <end position="982"/>
    </location>
</feature>
<evidence type="ECO:0000313" key="12">
    <source>
        <dbReference type="EMBL" id="KAL1643549.1"/>
    </source>
</evidence>
<dbReference type="EC" id="2.4.1.16" evidence="2"/>
<gene>
    <name evidence="12" type="ORF">SLS58_004909</name>
</gene>
<dbReference type="SUPFAM" id="SSF53448">
    <property type="entry name" value="Nucleotide-diphospho-sugar transferases"/>
    <property type="match status" value="1"/>
</dbReference>
<protein>
    <recommendedName>
        <fullName evidence="2">chitin synthase</fullName>
        <ecNumber evidence="2">2.4.1.16</ecNumber>
    </recommendedName>
</protein>
<keyword evidence="3" id="KW-1003">Cell membrane</keyword>
<feature type="transmembrane region" description="Helical" evidence="11">
    <location>
        <begin position="687"/>
        <end position="711"/>
    </location>
</feature>
<comment type="subcellular location">
    <subcellularLocation>
        <location evidence="1">Cell membrane</location>
        <topology evidence="1">Multi-pass membrane protein</topology>
    </subcellularLocation>
</comment>
<organism evidence="12 13">
    <name type="scientific">Diplodia intermedia</name>
    <dbReference type="NCBI Taxonomy" id="856260"/>
    <lineage>
        <taxon>Eukaryota</taxon>
        <taxon>Fungi</taxon>
        <taxon>Dikarya</taxon>
        <taxon>Ascomycota</taxon>
        <taxon>Pezizomycotina</taxon>
        <taxon>Dothideomycetes</taxon>
        <taxon>Dothideomycetes incertae sedis</taxon>
        <taxon>Botryosphaeriales</taxon>
        <taxon>Botryosphaeriaceae</taxon>
        <taxon>Diplodia</taxon>
    </lineage>
</organism>
<dbReference type="PANTHER" id="PTHR22914:SF13">
    <property type="entry name" value="CHITIN SYNTHASE"/>
    <property type="match status" value="1"/>
</dbReference>
<reference evidence="12 13" key="1">
    <citation type="journal article" date="2023" name="Plant Dis.">
        <title>First Report of Diplodia intermedia Causing Canker and Dieback Diseases on Apple Trees in Canada.</title>
        <authorList>
            <person name="Ellouze W."/>
            <person name="Ilyukhin E."/>
            <person name="Sulman M."/>
            <person name="Ali S."/>
        </authorList>
    </citation>
    <scope>NUCLEOTIDE SEQUENCE [LARGE SCALE GENOMIC DNA]</scope>
    <source>
        <strain evidence="12 13">M45-28</strain>
    </source>
</reference>
<comment type="caution">
    <text evidence="12">The sequence shown here is derived from an EMBL/GenBank/DDBJ whole genome shotgun (WGS) entry which is preliminary data.</text>
</comment>
<dbReference type="Pfam" id="PF03142">
    <property type="entry name" value="Chitin_synth_2"/>
    <property type="match status" value="2"/>
</dbReference>
<keyword evidence="5" id="KW-0808">Transferase</keyword>
<feature type="transmembrane region" description="Helical" evidence="11">
    <location>
        <begin position="242"/>
        <end position="266"/>
    </location>
</feature>
<evidence type="ECO:0000256" key="1">
    <source>
        <dbReference type="ARBA" id="ARBA00004651"/>
    </source>
</evidence>
<evidence type="ECO:0000256" key="8">
    <source>
        <dbReference type="ARBA" id="ARBA00023136"/>
    </source>
</evidence>
<dbReference type="EMBL" id="JAKEKT020000027">
    <property type="protein sequence ID" value="KAL1643549.1"/>
    <property type="molecule type" value="Genomic_DNA"/>
</dbReference>
<feature type="compositionally biased region" description="Low complexity" evidence="10">
    <location>
        <begin position="64"/>
        <end position="76"/>
    </location>
</feature>
<keyword evidence="8 11" id="KW-0472">Membrane</keyword>